<dbReference type="RefSeq" id="WP_269593920.1">
    <property type="nucleotide sequence ID" value="NZ_JAWLKE010000005.1"/>
</dbReference>
<proteinExistence type="predicted"/>
<dbReference type="SUPFAM" id="SSF46955">
    <property type="entry name" value="Putative DNA-binding domain"/>
    <property type="match status" value="1"/>
</dbReference>
<dbReference type="PANTHER" id="PTHR30204:SF93">
    <property type="entry name" value="HTH MERR-TYPE DOMAIN-CONTAINING PROTEIN"/>
    <property type="match status" value="1"/>
</dbReference>
<dbReference type="EMBL" id="JAWLKE010000005">
    <property type="protein sequence ID" value="MDV6231614.1"/>
    <property type="molecule type" value="Genomic_DNA"/>
</dbReference>
<keyword evidence="1" id="KW-0238">DNA-binding</keyword>
<evidence type="ECO:0000313" key="3">
    <source>
        <dbReference type="EMBL" id="MDV6231614.1"/>
    </source>
</evidence>
<dbReference type="PANTHER" id="PTHR30204">
    <property type="entry name" value="REDOX-CYCLING DRUG-SENSING TRANSCRIPTIONAL ACTIVATOR SOXR"/>
    <property type="match status" value="1"/>
</dbReference>
<dbReference type="Pfam" id="PF13411">
    <property type="entry name" value="MerR_1"/>
    <property type="match status" value="1"/>
</dbReference>
<dbReference type="CDD" id="cd00592">
    <property type="entry name" value="HTH_MerR-like"/>
    <property type="match status" value="1"/>
</dbReference>
<keyword evidence="4" id="KW-1185">Reference proteome</keyword>
<dbReference type="InterPro" id="IPR047057">
    <property type="entry name" value="MerR_fam"/>
</dbReference>
<dbReference type="PRINTS" id="PR00040">
    <property type="entry name" value="HTHMERR"/>
</dbReference>
<gene>
    <name evidence="3" type="ORF">R3P95_13730</name>
</gene>
<dbReference type="InterPro" id="IPR009061">
    <property type="entry name" value="DNA-bd_dom_put_sf"/>
</dbReference>
<dbReference type="InterPro" id="IPR000551">
    <property type="entry name" value="MerR-type_HTH_dom"/>
</dbReference>
<accession>A0ABU4AZF5</accession>
<dbReference type="SMART" id="SM00422">
    <property type="entry name" value="HTH_MERR"/>
    <property type="match status" value="1"/>
</dbReference>
<dbReference type="PROSITE" id="PS50937">
    <property type="entry name" value="HTH_MERR_2"/>
    <property type="match status" value="1"/>
</dbReference>
<organism evidence="3 4">
    <name type="scientific">Rhodococcus cercidiphylli</name>
    <dbReference type="NCBI Taxonomy" id="489916"/>
    <lineage>
        <taxon>Bacteria</taxon>
        <taxon>Bacillati</taxon>
        <taxon>Actinomycetota</taxon>
        <taxon>Actinomycetes</taxon>
        <taxon>Mycobacteriales</taxon>
        <taxon>Nocardiaceae</taxon>
        <taxon>Rhodococcus</taxon>
    </lineage>
</organism>
<dbReference type="Gene3D" id="1.10.1660.10">
    <property type="match status" value="1"/>
</dbReference>
<evidence type="ECO:0000256" key="1">
    <source>
        <dbReference type="ARBA" id="ARBA00023125"/>
    </source>
</evidence>
<dbReference type="Proteomes" id="UP001185899">
    <property type="component" value="Unassembled WGS sequence"/>
</dbReference>
<comment type="caution">
    <text evidence="3">The sequence shown here is derived from an EMBL/GenBank/DDBJ whole genome shotgun (WGS) entry which is preliminary data.</text>
</comment>
<sequence length="265" mass="28491">MRIGSLADAAGTTPRTVRHYHRLGLLGEPRRLSNGYREYTIDDVVRLMRIRWLADAGMPLGAIAAALDQRATDESDVVADLRALLAGIETEQKALAHKHTRLSALLDDAVEHRPLTALPRDAADTLAVLIDAAAETDREALLRERDLLEAMAIAGTVPASFFETTTAALADPDTRVKYLALLRRFSALEGRDVDDAADDIDSLAAELASMLDIGALLSAAPDDTADQTGPLSIDDIVPDPAQRAVIIEATARLQTTEPSRPGDSR</sequence>
<evidence type="ECO:0000313" key="4">
    <source>
        <dbReference type="Proteomes" id="UP001185899"/>
    </source>
</evidence>
<reference evidence="3 4" key="1">
    <citation type="submission" date="2023-10" db="EMBL/GenBank/DDBJ databases">
        <title>Development of a sustainable strategy for remediation of hydrocarbon-contaminated territories based on the waste exchange concept.</title>
        <authorList>
            <person name="Krivoruchko A."/>
        </authorList>
    </citation>
    <scope>NUCLEOTIDE SEQUENCE [LARGE SCALE GENOMIC DNA]</scope>
    <source>
        <strain evidence="3 4">IEGM 1322</strain>
    </source>
</reference>
<evidence type="ECO:0000259" key="2">
    <source>
        <dbReference type="PROSITE" id="PS50937"/>
    </source>
</evidence>
<feature type="domain" description="HTH merR-type" evidence="2">
    <location>
        <begin position="1"/>
        <end position="69"/>
    </location>
</feature>
<protein>
    <submittedName>
        <fullName evidence="3">MerR family transcriptional regulator</fullName>
    </submittedName>
</protein>
<name>A0ABU4AZF5_9NOCA</name>